<keyword evidence="3" id="KW-0732">Signal</keyword>
<dbReference type="InterPro" id="IPR000209">
    <property type="entry name" value="Peptidase_S8/S53_dom"/>
</dbReference>
<evidence type="ECO:0000256" key="3">
    <source>
        <dbReference type="ARBA" id="ARBA00022729"/>
    </source>
</evidence>
<sequence>MKNKYLKAFVLSSVLLGTNYQTQAQNKKEVESIRKNYDLKKLQKMSHNFKEKSIDKKEKAFKIAKRKGWETKIFNKNGTYMELQEVVDGKPIYYTTFNVDAAKSTRTNHLHSGGSLGLNLLGQGMKAYVWDGGIPNKDHQEYDGTGGNNRVSIGDGSSTLNFHAEHVTATIVASGKIAKSKGMAPHATAVGNDWNNDKSEATKAATNGMILSNHSYGYGAQQIPDYYFGAYIAVSREWDEIMFNAPNYLMVVAAGNDGEDESSNAKPLNGNSAYDKLSGHSTSKNNLVVANAQDANIDSSGKLISVQIHSSSSEGPTDDLRIKPDITGNGSGVYSATHFPSYDKASSSNHSDGNITDDYIEMTGTSMAAPNVTGSLVLLQQHYKNKNNGTFMKAATLKGLALHTADDVGAKGPDAIYGWGLLNAKAAATAITQNGKEAQIKELTLASGKSYTLTVNSNGKTPLLTSISWTDRPGTATEKANQSTPVLVNDLDLKVTKSGTTYKPWRLTGVATNGKGDNKVDPYERVDISNASGTYTITVTHKGTLTGNNQNFSLIVTGLKGEPVVCNATVPTNVISKDITEKEAKIEWTTVSGAKYDIRYRKSGTTNWTTKEVTTNNYKVTNLTAKTKYDIQVRSKCANKSSAYSSIVNFTTKQKPVQDTQAPTAPTNLKANKVEQTTLTLNWTASTDNIAVTSYDIYKGTTKLGVATGTSYNVTGLTANTAYKFSVKAKDAAGNVSTSSNEINVTTKFDDGNDDDWDWGDDWDWDEFSTNSSASSDITIFPNPASNFINIKTAFLLKAKYRIFNISGKTVLFGKITKNIDISKLTKGVYFFEYKSKQEQRIVKFIKE</sequence>
<dbReference type="Gene3D" id="2.60.40.10">
    <property type="entry name" value="Immunoglobulins"/>
    <property type="match status" value="2"/>
</dbReference>
<dbReference type="InterPro" id="IPR036852">
    <property type="entry name" value="Peptidase_S8/S53_dom_sf"/>
</dbReference>
<keyword evidence="2 6" id="KW-0645">Protease</keyword>
<dbReference type="PROSITE" id="PS50853">
    <property type="entry name" value="FN3"/>
    <property type="match status" value="2"/>
</dbReference>
<dbReference type="EMBL" id="CAXJRC010000011">
    <property type="protein sequence ID" value="CAL2106113.1"/>
    <property type="molecule type" value="Genomic_DNA"/>
</dbReference>
<protein>
    <submittedName>
        <fullName evidence="8">Por secretion system C-terminal sorting domain-containing protein</fullName>
    </submittedName>
</protein>
<evidence type="ECO:0000256" key="6">
    <source>
        <dbReference type="PROSITE-ProRule" id="PRU01240"/>
    </source>
</evidence>
<evidence type="ECO:0000256" key="1">
    <source>
        <dbReference type="ARBA" id="ARBA00011073"/>
    </source>
</evidence>
<feature type="domain" description="Fibronectin type-III" evidence="7">
    <location>
        <begin position="665"/>
        <end position="750"/>
    </location>
</feature>
<dbReference type="InterPro" id="IPR023828">
    <property type="entry name" value="Peptidase_S8_Ser-AS"/>
</dbReference>
<keyword evidence="9" id="KW-1185">Reference proteome</keyword>
<evidence type="ECO:0000313" key="9">
    <source>
        <dbReference type="Proteomes" id="UP001497602"/>
    </source>
</evidence>
<dbReference type="InterPro" id="IPR026444">
    <property type="entry name" value="Secre_tail"/>
</dbReference>
<dbReference type="PANTHER" id="PTHR43399:SF4">
    <property type="entry name" value="CELL WALL-ASSOCIATED PROTEASE"/>
    <property type="match status" value="1"/>
</dbReference>
<feature type="active site" description="Charge relay system" evidence="6">
    <location>
        <position position="163"/>
    </location>
</feature>
<name>A0ABM9PKB8_9FLAO</name>
<dbReference type="Pfam" id="PF00082">
    <property type="entry name" value="Peptidase_S8"/>
    <property type="match status" value="1"/>
</dbReference>
<comment type="caution">
    <text evidence="8">The sequence shown here is derived from an EMBL/GenBank/DDBJ whole genome shotgun (WGS) entry which is preliminary data.</text>
</comment>
<dbReference type="PROSITE" id="PS51892">
    <property type="entry name" value="SUBTILASE"/>
    <property type="match status" value="1"/>
</dbReference>
<dbReference type="InterPro" id="IPR013783">
    <property type="entry name" value="Ig-like_fold"/>
</dbReference>
<dbReference type="SUPFAM" id="SSF52743">
    <property type="entry name" value="Subtilisin-like"/>
    <property type="match status" value="1"/>
</dbReference>
<gene>
    <name evidence="8" type="ORF">T190115A13A_10269</name>
</gene>
<feature type="domain" description="Fibronectin type-III" evidence="7">
    <location>
        <begin position="570"/>
        <end position="655"/>
    </location>
</feature>
<dbReference type="SUPFAM" id="SSF49785">
    <property type="entry name" value="Galactose-binding domain-like"/>
    <property type="match status" value="1"/>
</dbReference>
<dbReference type="InterPro" id="IPR003961">
    <property type="entry name" value="FN3_dom"/>
</dbReference>
<feature type="active site" description="Charge relay system" evidence="6">
    <location>
        <position position="131"/>
    </location>
</feature>
<evidence type="ECO:0000256" key="4">
    <source>
        <dbReference type="ARBA" id="ARBA00022801"/>
    </source>
</evidence>
<dbReference type="InterPro" id="IPR036116">
    <property type="entry name" value="FN3_sf"/>
</dbReference>
<dbReference type="CDD" id="cd04842">
    <property type="entry name" value="Peptidases_S8_Kp43_protease"/>
    <property type="match status" value="1"/>
</dbReference>
<evidence type="ECO:0000259" key="7">
    <source>
        <dbReference type="PROSITE" id="PS50853"/>
    </source>
</evidence>
<dbReference type="PROSITE" id="PS00138">
    <property type="entry name" value="SUBTILASE_SER"/>
    <property type="match status" value="1"/>
</dbReference>
<dbReference type="Gene3D" id="3.40.50.200">
    <property type="entry name" value="Peptidase S8/S53 domain"/>
    <property type="match status" value="1"/>
</dbReference>
<dbReference type="Pfam" id="PF18962">
    <property type="entry name" value="Por_Secre_tail"/>
    <property type="match status" value="1"/>
</dbReference>
<dbReference type="InterPro" id="IPR051048">
    <property type="entry name" value="Peptidase_S8/S53_subtilisin"/>
</dbReference>
<comment type="similarity">
    <text evidence="1 6">Belongs to the peptidase S8 family.</text>
</comment>
<keyword evidence="4 6" id="KW-0378">Hydrolase</keyword>
<dbReference type="CDD" id="cd00063">
    <property type="entry name" value="FN3"/>
    <property type="match status" value="2"/>
</dbReference>
<dbReference type="RefSeq" id="WP_348737914.1">
    <property type="nucleotide sequence ID" value="NZ_CAXJRC010000011.1"/>
</dbReference>
<keyword evidence="5 6" id="KW-0720">Serine protease</keyword>
<dbReference type="Gene3D" id="2.60.120.380">
    <property type="match status" value="1"/>
</dbReference>
<proteinExistence type="inferred from homology"/>
<dbReference type="Proteomes" id="UP001497602">
    <property type="component" value="Unassembled WGS sequence"/>
</dbReference>
<dbReference type="InterPro" id="IPR008979">
    <property type="entry name" value="Galactose-bd-like_sf"/>
</dbReference>
<evidence type="ECO:0000313" key="8">
    <source>
        <dbReference type="EMBL" id="CAL2106113.1"/>
    </source>
</evidence>
<organism evidence="8 9">
    <name type="scientific">Tenacibaculum vairaonense</name>
    <dbReference type="NCBI Taxonomy" id="3137860"/>
    <lineage>
        <taxon>Bacteria</taxon>
        <taxon>Pseudomonadati</taxon>
        <taxon>Bacteroidota</taxon>
        <taxon>Flavobacteriia</taxon>
        <taxon>Flavobacteriales</taxon>
        <taxon>Flavobacteriaceae</taxon>
        <taxon>Tenacibaculum</taxon>
    </lineage>
</organism>
<dbReference type="InterPro" id="IPR034058">
    <property type="entry name" value="TagA/B/C/D_pept_dom"/>
</dbReference>
<dbReference type="Pfam" id="PF00041">
    <property type="entry name" value="fn3"/>
    <property type="match status" value="2"/>
</dbReference>
<evidence type="ECO:0000256" key="5">
    <source>
        <dbReference type="ARBA" id="ARBA00022825"/>
    </source>
</evidence>
<dbReference type="SUPFAM" id="SSF49265">
    <property type="entry name" value="Fibronectin type III"/>
    <property type="match status" value="1"/>
</dbReference>
<dbReference type="PANTHER" id="PTHR43399">
    <property type="entry name" value="SUBTILISIN-RELATED"/>
    <property type="match status" value="1"/>
</dbReference>
<feature type="active site" description="Charge relay system" evidence="6">
    <location>
        <position position="366"/>
    </location>
</feature>
<dbReference type="SMART" id="SM00060">
    <property type="entry name" value="FN3"/>
    <property type="match status" value="2"/>
</dbReference>
<reference evidence="8 9" key="1">
    <citation type="submission" date="2024-05" db="EMBL/GenBank/DDBJ databases">
        <authorList>
            <person name="Duchaud E."/>
        </authorList>
    </citation>
    <scope>NUCLEOTIDE SEQUENCE [LARGE SCALE GENOMIC DNA]</scope>
    <source>
        <strain evidence="8">Ena-SAMPLE-TAB-13-05-2024-13:56:06:370-140305</strain>
    </source>
</reference>
<accession>A0ABM9PKB8</accession>
<evidence type="ECO:0000256" key="2">
    <source>
        <dbReference type="ARBA" id="ARBA00022670"/>
    </source>
</evidence>
<dbReference type="NCBIfam" id="TIGR04183">
    <property type="entry name" value="Por_Secre_tail"/>
    <property type="match status" value="1"/>
</dbReference>